<organism evidence="2 3">
    <name type="scientific">Paenibacillus donghaensis</name>
    <dbReference type="NCBI Taxonomy" id="414771"/>
    <lineage>
        <taxon>Bacteria</taxon>
        <taxon>Bacillati</taxon>
        <taxon>Bacillota</taxon>
        <taxon>Bacilli</taxon>
        <taxon>Bacillales</taxon>
        <taxon>Paenibacillaceae</taxon>
        <taxon>Paenibacillus</taxon>
    </lineage>
</organism>
<evidence type="ECO:0000259" key="1">
    <source>
        <dbReference type="Pfam" id="PF04397"/>
    </source>
</evidence>
<dbReference type="Pfam" id="PF04397">
    <property type="entry name" value="LytTR"/>
    <property type="match status" value="1"/>
</dbReference>
<reference evidence="2 3" key="1">
    <citation type="submission" date="2017-06" db="EMBL/GenBank/DDBJ databases">
        <title>Complete genome sequence of Paenibacillus donghaensis KCTC 13049T isolated from East Sea sediment, South Korea.</title>
        <authorList>
            <person name="Jung B.K."/>
            <person name="Hong S.-J."/>
            <person name="Shin J.-H."/>
        </authorList>
    </citation>
    <scope>NUCLEOTIDE SEQUENCE [LARGE SCALE GENOMIC DNA]</scope>
    <source>
        <strain evidence="2 3">KCTC 13049</strain>
    </source>
</reference>
<keyword evidence="3" id="KW-1185">Reference proteome</keyword>
<protein>
    <recommendedName>
        <fullName evidence="1">HTH LytTR-type domain-containing protein</fullName>
    </recommendedName>
</protein>
<dbReference type="KEGG" id="pdh:B9T62_34440"/>
<dbReference type="Proteomes" id="UP000249890">
    <property type="component" value="Chromosome"/>
</dbReference>
<accession>A0A2Z2KY88</accession>
<evidence type="ECO:0000313" key="2">
    <source>
        <dbReference type="EMBL" id="ASA25388.1"/>
    </source>
</evidence>
<proteinExistence type="predicted"/>
<dbReference type="RefSeq" id="WP_087919353.1">
    <property type="nucleotide sequence ID" value="NZ_CP021780.1"/>
</dbReference>
<dbReference type="OrthoDB" id="2627383at2"/>
<dbReference type="Gene3D" id="2.40.50.1020">
    <property type="entry name" value="LytTr DNA-binding domain"/>
    <property type="match status" value="1"/>
</dbReference>
<feature type="domain" description="HTH LytTR-type" evidence="1">
    <location>
        <begin position="16"/>
        <end position="105"/>
    </location>
</feature>
<evidence type="ECO:0000313" key="3">
    <source>
        <dbReference type="Proteomes" id="UP000249890"/>
    </source>
</evidence>
<dbReference type="EMBL" id="CP021780">
    <property type="protein sequence ID" value="ASA25388.1"/>
    <property type="molecule type" value="Genomic_DNA"/>
</dbReference>
<dbReference type="InterPro" id="IPR007492">
    <property type="entry name" value="LytTR_DNA-bd_dom"/>
</dbReference>
<gene>
    <name evidence="2" type="ORF">B9T62_34440</name>
</gene>
<dbReference type="GO" id="GO:0003677">
    <property type="term" value="F:DNA binding"/>
    <property type="evidence" value="ECO:0007669"/>
    <property type="project" value="InterPro"/>
</dbReference>
<sequence>MKRKMKTLDTGSGVGEIMEVDLADVNYIDLWHRTKNSNTKLAYHNADGSFHDLDTLADAAEAYKEDGFVLIGRTALVQESKIKDITSIENNGSLITFKDGVKLYVLKQV</sequence>
<name>A0A2Z2KY88_9BACL</name>
<dbReference type="AlphaFoldDB" id="A0A2Z2KY88"/>